<dbReference type="Gene3D" id="3.40.1380.40">
    <property type="match status" value="1"/>
</dbReference>
<feature type="transmembrane region" description="Helical" evidence="14">
    <location>
        <begin position="373"/>
        <end position="390"/>
    </location>
</feature>
<feature type="transmembrane region" description="Helical" evidence="14">
    <location>
        <begin position="225"/>
        <end position="251"/>
    </location>
</feature>
<gene>
    <name evidence="18" type="ORF">MNB_SV-15-983</name>
</gene>
<dbReference type="InterPro" id="IPR048999">
    <property type="entry name" value="STT3-PglB_core"/>
</dbReference>
<keyword evidence="12 14" id="KW-0472">Membrane</keyword>
<keyword evidence="13" id="KW-0464">Manganese</keyword>
<dbReference type="GO" id="GO:0004579">
    <property type="term" value="F:dolichyl-diphosphooligosaccharide-protein glycotransferase activity"/>
    <property type="evidence" value="ECO:0007669"/>
    <property type="project" value="UniProtKB-EC"/>
</dbReference>
<feature type="transmembrane region" description="Helical" evidence="14">
    <location>
        <begin position="326"/>
        <end position="343"/>
    </location>
</feature>
<feature type="domain" description="STT3 subunit PglB C-terminal" evidence="16">
    <location>
        <begin position="581"/>
        <end position="659"/>
    </location>
</feature>
<feature type="transmembrane region" description="Helical" evidence="14">
    <location>
        <begin position="100"/>
        <end position="119"/>
    </location>
</feature>
<feature type="transmembrane region" description="Helical" evidence="14">
    <location>
        <begin position="180"/>
        <end position="213"/>
    </location>
</feature>
<evidence type="ECO:0000259" key="15">
    <source>
        <dbReference type="Pfam" id="PF02516"/>
    </source>
</evidence>
<feature type="transmembrane region" description="Helical" evidence="14">
    <location>
        <begin position="12"/>
        <end position="33"/>
    </location>
</feature>
<evidence type="ECO:0000256" key="1">
    <source>
        <dbReference type="ARBA" id="ARBA00001936"/>
    </source>
</evidence>
<keyword evidence="8 14" id="KW-0812">Transmembrane</keyword>
<comment type="subcellular location">
    <subcellularLocation>
        <location evidence="3">Endomembrane system</location>
        <topology evidence="3">Multi-pass membrane protein</topology>
    </subcellularLocation>
</comment>
<sequence>MIEKLKKYEKYDIYIYILLAYLFSIAIRMIWVYQFNSMDSFYWDNQLMINTNDGYFWASGAQNLANGIYENNPRVPGAEYGIVYFTYILTQILPFSIETITLYLPAVISSLIVIPIILISKLYNRIFLGFFAGLIVSITWSYYNRTMVGYYDSDFFALVFPVFITYFLMRGVIQEDFKSIFIASLFILGYFYGYDASISVIYAMGIGFIGYMILFLRDKEYFYDYIILISVSMFNIDWRLRLVLVILLFILLYKKRVDDKRVLLFLSTVAILIFFYFGNVFGVILSKVNTYVETGVDTHSSLEFFQVHQTIREAGKIPFDTFANRISGSISTFILSMIGYLLLIYRRKEFLLFLPLLGIGLFAYMGGLRFTVYAVPIAGISLVYLFYVVTKSIDDIKIRYTTITLFVAFALYPNIKHIIGYQVPTVFNKTEVGVLNKLKSISTTKDYTLAWWDYGYPIWYYSNTNTLIDGGKHHHDNFIISEILTTSSQIEAARLSRIAVETYVDSNYSTVADTLFKNGKKGQLNVNNYLEELKFGDIKLPKKTRDIYLFLPYRMMNILPTVSIFSNLDLDTGKEKKKLLFYQTRNFSNKGGIINLGRGIQFNSTNNTITFGNGQSTKLKYFIATQMMKNGRTQLQTKLVNKNSQISLIYMKSYGSMIVVNDAMLSSTYIRLFVLENYDKNLFELVISNPYAKVYKLKI</sequence>
<dbReference type="PANTHER" id="PTHR13872">
    <property type="entry name" value="DOLICHYL-DIPHOSPHOOLIGOSACCHARIDE--PROTEIN GLYCOSYLTRANSFERASE SUBUNIT"/>
    <property type="match status" value="1"/>
</dbReference>
<dbReference type="InterPro" id="IPR041563">
    <property type="entry name" value="STT3_PglB_C"/>
</dbReference>
<dbReference type="PANTHER" id="PTHR13872:SF1">
    <property type="entry name" value="DOLICHYL-DIPHOSPHOOLIGOSACCHARIDE--PROTEIN GLYCOSYLTRANSFERASE SUBUNIT STT3B"/>
    <property type="match status" value="1"/>
</dbReference>
<dbReference type="GO" id="GO:0016020">
    <property type="term" value="C:membrane"/>
    <property type="evidence" value="ECO:0007669"/>
    <property type="project" value="InterPro"/>
</dbReference>
<comment type="cofactor">
    <cofactor evidence="1">
        <name>Mn(2+)</name>
        <dbReference type="ChEBI" id="CHEBI:29035"/>
    </cofactor>
</comment>
<accession>A0A1W1EKT9</accession>
<evidence type="ECO:0000256" key="2">
    <source>
        <dbReference type="ARBA" id="ARBA00001946"/>
    </source>
</evidence>
<protein>
    <submittedName>
        <fullName evidence="18">Oligosaccharyltransferase PglB</fullName>
        <ecNumber evidence="18">2.4.99.18</ecNumber>
    </submittedName>
</protein>
<evidence type="ECO:0000256" key="8">
    <source>
        <dbReference type="ARBA" id="ARBA00022692"/>
    </source>
</evidence>
<evidence type="ECO:0000256" key="10">
    <source>
        <dbReference type="ARBA" id="ARBA00022842"/>
    </source>
</evidence>
<evidence type="ECO:0000256" key="4">
    <source>
        <dbReference type="ARBA" id="ARBA00004922"/>
    </source>
</evidence>
<dbReference type="Pfam" id="PF21436">
    <property type="entry name" value="STT3-PglB_core"/>
    <property type="match status" value="1"/>
</dbReference>
<dbReference type="Pfam" id="PF18527">
    <property type="entry name" value="STT3_PglB_C"/>
    <property type="match status" value="1"/>
</dbReference>
<evidence type="ECO:0000259" key="17">
    <source>
        <dbReference type="Pfam" id="PF21436"/>
    </source>
</evidence>
<dbReference type="GO" id="GO:0046872">
    <property type="term" value="F:metal ion binding"/>
    <property type="evidence" value="ECO:0007669"/>
    <property type="project" value="UniProtKB-KW"/>
</dbReference>
<evidence type="ECO:0000256" key="5">
    <source>
        <dbReference type="ARBA" id="ARBA00010810"/>
    </source>
</evidence>
<keyword evidence="10" id="KW-0460">Magnesium</keyword>
<feature type="domain" description="STT3/PglB/AglB core" evidence="17">
    <location>
        <begin position="445"/>
        <end position="572"/>
    </location>
</feature>
<evidence type="ECO:0000259" key="16">
    <source>
        <dbReference type="Pfam" id="PF18527"/>
    </source>
</evidence>
<dbReference type="AlphaFoldDB" id="A0A1W1EKT9"/>
<evidence type="ECO:0000256" key="3">
    <source>
        <dbReference type="ARBA" id="ARBA00004127"/>
    </source>
</evidence>
<keyword evidence="7 18" id="KW-0808">Transferase</keyword>
<dbReference type="Pfam" id="PF02516">
    <property type="entry name" value="STT3"/>
    <property type="match status" value="1"/>
</dbReference>
<dbReference type="EMBL" id="FRYL01000038">
    <property type="protein sequence ID" value="SHO81416.1"/>
    <property type="molecule type" value="Genomic_DNA"/>
</dbReference>
<feature type="transmembrane region" description="Helical" evidence="14">
    <location>
        <begin position="263"/>
        <end position="285"/>
    </location>
</feature>
<evidence type="ECO:0000256" key="9">
    <source>
        <dbReference type="ARBA" id="ARBA00022723"/>
    </source>
</evidence>
<dbReference type="InterPro" id="IPR048307">
    <property type="entry name" value="STT3_N"/>
</dbReference>
<reference evidence="18" key="1">
    <citation type="submission" date="2016-10" db="EMBL/GenBank/DDBJ databases">
        <authorList>
            <person name="de Groot N.N."/>
        </authorList>
    </citation>
    <scope>NUCLEOTIDE SEQUENCE</scope>
</reference>
<keyword evidence="11 14" id="KW-1133">Transmembrane helix</keyword>
<comment type="cofactor">
    <cofactor evidence="2">
        <name>Mg(2+)</name>
        <dbReference type="ChEBI" id="CHEBI:18420"/>
    </cofactor>
</comment>
<evidence type="ECO:0000313" key="18">
    <source>
        <dbReference type="EMBL" id="SHO81416.1"/>
    </source>
</evidence>
<organism evidence="18">
    <name type="scientific">hydrothermal vent metagenome</name>
    <dbReference type="NCBI Taxonomy" id="652676"/>
    <lineage>
        <taxon>unclassified sequences</taxon>
        <taxon>metagenomes</taxon>
        <taxon>ecological metagenomes</taxon>
    </lineage>
</organism>
<evidence type="ECO:0000256" key="13">
    <source>
        <dbReference type="ARBA" id="ARBA00023211"/>
    </source>
</evidence>
<evidence type="ECO:0000256" key="7">
    <source>
        <dbReference type="ARBA" id="ARBA00022679"/>
    </source>
</evidence>
<dbReference type="InterPro" id="IPR003674">
    <property type="entry name" value="Oligo_trans_STT3"/>
</dbReference>
<evidence type="ECO:0000256" key="11">
    <source>
        <dbReference type="ARBA" id="ARBA00022989"/>
    </source>
</evidence>
<evidence type="ECO:0000256" key="6">
    <source>
        <dbReference type="ARBA" id="ARBA00022676"/>
    </source>
</evidence>
<feature type="domain" description="Oligosaccharyl transferase STT3 N-terminal" evidence="15">
    <location>
        <begin position="31"/>
        <end position="394"/>
    </location>
</feature>
<name>A0A1W1EKT9_9ZZZZ</name>
<evidence type="ECO:0000256" key="14">
    <source>
        <dbReference type="SAM" id="Phobius"/>
    </source>
</evidence>
<evidence type="ECO:0000256" key="12">
    <source>
        <dbReference type="ARBA" id="ARBA00023136"/>
    </source>
</evidence>
<keyword evidence="9" id="KW-0479">Metal-binding</keyword>
<keyword evidence="6 18" id="KW-0328">Glycosyltransferase</keyword>
<dbReference type="EC" id="2.4.99.18" evidence="18"/>
<comment type="pathway">
    <text evidence="4">Protein modification; protein glycosylation.</text>
</comment>
<dbReference type="GO" id="GO:0012505">
    <property type="term" value="C:endomembrane system"/>
    <property type="evidence" value="ECO:0007669"/>
    <property type="project" value="UniProtKB-SubCell"/>
</dbReference>
<comment type="similarity">
    <text evidence="5">Belongs to the STT3 family.</text>
</comment>
<feature type="transmembrane region" description="Helical" evidence="14">
    <location>
        <begin position="350"/>
        <end position="367"/>
    </location>
</feature>
<feature type="transmembrane region" description="Helical" evidence="14">
    <location>
        <begin position="126"/>
        <end position="143"/>
    </location>
</feature>
<feature type="transmembrane region" description="Helical" evidence="14">
    <location>
        <begin position="155"/>
        <end position="173"/>
    </location>
</feature>
<dbReference type="UniPathway" id="UPA00378"/>
<proteinExistence type="inferred from homology"/>